<dbReference type="Proteomes" id="UP000000270">
    <property type="component" value="Chromosome"/>
</dbReference>
<feature type="domain" description="Autotransporter" evidence="2">
    <location>
        <begin position="891"/>
        <end position="1176"/>
    </location>
</feature>
<dbReference type="SUPFAM" id="SSF51126">
    <property type="entry name" value="Pectin lyase-like"/>
    <property type="match status" value="1"/>
</dbReference>
<reference evidence="3 4" key="6">
    <citation type="journal article" date="2011" name="Appl. Environ. Microbiol.">
        <title>Involvement of the azorhizobial chromosome partition gene (parA) in the onset of bacteroid differentiation during Sesbania rostrata stem nodule development.</title>
        <authorList>
            <person name="Liu CT."/>
            <person name="Lee KB."/>
            <person name="Wang YS."/>
            <person name="Peng MH."/>
            <person name="Lee KT."/>
            <person name="Suzuki S."/>
            <person name="Suzuki T."/>
            <person name="Oyaizu H."/>
        </authorList>
    </citation>
    <scope>NUCLEOTIDE SEQUENCE [LARGE SCALE GENOMIC DNA]</scope>
    <source>
        <strain evidence="4">ATCC 43989 / DSM 5975 / JCM 20966 / LMG 6465 / NBRC 14845 / NCIMB 13405 / ORS 571</strain>
    </source>
</reference>
<dbReference type="InterPro" id="IPR005546">
    <property type="entry name" value="Autotransporte_beta"/>
</dbReference>
<dbReference type="SMART" id="SM00869">
    <property type="entry name" value="Autotransporter"/>
    <property type="match status" value="1"/>
</dbReference>
<dbReference type="PROSITE" id="PS51208">
    <property type="entry name" value="AUTOTRANSPORTER"/>
    <property type="match status" value="1"/>
</dbReference>
<dbReference type="InterPro" id="IPR006315">
    <property type="entry name" value="OM_autotransptr_brl_dom"/>
</dbReference>
<dbReference type="GO" id="GO:0019867">
    <property type="term" value="C:outer membrane"/>
    <property type="evidence" value="ECO:0007669"/>
    <property type="project" value="InterPro"/>
</dbReference>
<reference evidence="4" key="2">
    <citation type="submission" date="2007-04" db="EMBL/GenBank/DDBJ databases">
        <title>Complete genome sequence of the nitrogen-fixing bacterium Azorhizobium caulinodans ORS571.</title>
        <authorList>
            <person name="Lee K.B."/>
            <person name="Backer P.D."/>
            <person name="Aono T."/>
            <person name="Liu C.T."/>
            <person name="Suzuki S."/>
            <person name="Suzuki T."/>
            <person name="Kaneko T."/>
            <person name="Yamada M."/>
            <person name="Tabata S."/>
            <person name="Kupfer D.M."/>
            <person name="Najar F.Z."/>
            <person name="Wiley G.B."/>
            <person name="Roe B."/>
            <person name="Binnewies T."/>
            <person name="Ussery D."/>
            <person name="Vereecke D."/>
            <person name="Gevers D."/>
            <person name="Holsters M."/>
            <person name="Oyaizu H."/>
        </authorList>
    </citation>
    <scope>NUCLEOTIDE SEQUENCE [LARGE SCALE GENOMIC DNA]</scope>
    <source>
        <strain evidence="4">ATCC 43989 / DSM 5975 / JCM 20966 / LMG 6465 / NBRC 14845 / NCIMB 13405 / ORS 571</strain>
    </source>
</reference>
<sequence length="1176" mass="116782">MGAIVMNAVGRSAGTAHGGAMSRGSRRAMRRAWLAVMLASVALPPAAHAADALTWSMYNSYSQSYFIEYARGLSGALSNATTMNFNVSVAGHTLYPTMDTGSTGLVISANVLGLSTTAPVNAQAGWVFYNSSGLLLTGYFSQQNVQFSGKDANGAATPVVSNVPVLVVTQAQCLGVGANSSTCDAATSVNGVQMMGIGFDRNTMGTGVVNTSNPTAAAARLDAAPTTPQIYNPFLNVVTSGSGAYRNGYIITPTGVYLGLTEANTSAQAYSYAQLALAPKQTAGAPQWLATTVTVTVTTPAGASTPASSASGKGTLLMDTGVEDAFIGIPNGGSITPASNTVVTLQLGNGIGTYSFTVPSSTSPASTNPQTPTRVSFFDSSSGFINSGLHTYAGYNVLYDADGGFIGLALNNYPGSTAQVTQMIAAQGTLNLTSDFATNLPVLLIANATVATASGSTATFNSDFTGTGQLTLQGGSVTLNGQLTHSGGTVVASGTTQLGGTLIGSLSVLAGATFLDASGGYTVAAGRTLSNAGTFTGPSSVSVSNAGTVVNSGTFAVSFSNSGTATNTATGAFTANIANSGVFLNAGSIAGNVTNTGQFTSAATGTIAGTVQNSGRFTNNGSIGPGAATPPAIVANTGVFVNAGGITGNVSNAGQFTNNGTITGTVENTGTFGGNGTVGHLLVRTGGALSPGNSIGTHVVRENATFEPGAVLLAELGTPGTSDRLIVGGTLTAGGAVLVPIPGEGFAPALGAGYRVFSAGTTASNFTVGGPYFGTAGAVYPFLSASLGSGADSGLLTLNRSAVSYAALAPTANAAAVGRAADTVALAQPLGQALAVMPGAAAPAALASLSGEIYASAQGVLQVQSSYVRNAVTGRLAQAEGAPGTAQLAPVDGFGTTLWGQAYGGWGSTASDGNASAVTRSLTGFLIGLDGRLSDWRVGVAGGYSQSDFSTDSLPGSGTSDNYDLALYAGRTFGGDANGAFALRAGAAYGWHDLSVSRTVTAPGLVAGYGTGYSAGTAQVFGELAYTYAPRTEGLPVSLEPFAGLTYTALSTNGFTEPFGPAALRAQSASFDTLSTTLGLRARTTVQVGAVPVALTGSVGWQHAFGDVTPTTTFTFAAGSLPFTVAGAPLATDALLLGLGAGAKLADNLDLSLAYNGQIASGFTETAVKGILSWRF</sequence>
<evidence type="ECO:0000259" key="2">
    <source>
        <dbReference type="PROSITE" id="PS51208"/>
    </source>
</evidence>
<dbReference type="eggNOG" id="COG4625">
    <property type="taxonomic scope" value="Bacteria"/>
</dbReference>
<evidence type="ECO:0000256" key="1">
    <source>
        <dbReference type="SAM" id="SignalP"/>
    </source>
</evidence>
<protein>
    <submittedName>
        <fullName evidence="3">Uncharacterized conserved protein</fullName>
    </submittedName>
</protein>
<dbReference type="SUPFAM" id="SSF103515">
    <property type="entry name" value="Autotransporter"/>
    <property type="match status" value="1"/>
</dbReference>
<reference evidence="3 4" key="5">
    <citation type="journal article" date="2010" name="Appl. Environ. Microbiol.">
        <title>phrR-like gene praR of Azorhizobium caulinodans ORS571 is essential for symbiosis with Sesbania rostrata and is involved in expression of reb genes.</title>
        <authorList>
            <person name="Akiba N."/>
            <person name="Aono T."/>
            <person name="Toyazaki H."/>
            <person name="Sato S."/>
            <person name="Oyaizu H."/>
        </authorList>
    </citation>
    <scope>NUCLEOTIDE SEQUENCE [LARGE SCALE GENOMIC DNA]</scope>
    <source>
        <strain evidence="4">ATCC 43989 / DSM 5975 / JCM 20966 / LMG 6465 / NBRC 14845 / NCIMB 13405 / ORS 571</strain>
    </source>
</reference>
<dbReference type="NCBIfam" id="TIGR01414">
    <property type="entry name" value="autotrans_barl"/>
    <property type="match status" value="1"/>
</dbReference>
<feature type="chain" id="PRO_5002724403" evidence="1">
    <location>
        <begin position="50"/>
        <end position="1176"/>
    </location>
</feature>
<dbReference type="HOGENOM" id="CLU_005887_4_0_5"/>
<dbReference type="Gene3D" id="2.40.128.130">
    <property type="entry name" value="Autotransporter beta-domain"/>
    <property type="match status" value="1"/>
</dbReference>
<dbReference type="STRING" id="438753.AZC_3647"/>
<dbReference type="AlphaFoldDB" id="A8IFS9"/>
<organism evidence="3 4">
    <name type="scientific">Azorhizobium caulinodans (strain ATCC 43989 / DSM 5975 / JCM 20966 / LMG 6465 / NBRC 14845 / NCIMB 13405 / ORS 571)</name>
    <dbReference type="NCBI Taxonomy" id="438753"/>
    <lineage>
        <taxon>Bacteria</taxon>
        <taxon>Pseudomonadati</taxon>
        <taxon>Pseudomonadota</taxon>
        <taxon>Alphaproteobacteria</taxon>
        <taxon>Hyphomicrobiales</taxon>
        <taxon>Xanthobacteraceae</taxon>
        <taxon>Azorhizobium</taxon>
    </lineage>
</organism>
<dbReference type="EMBL" id="AP009384">
    <property type="protein sequence ID" value="BAF89645.1"/>
    <property type="molecule type" value="Genomic_DNA"/>
</dbReference>
<dbReference type="InterPro" id="IPR036709">
    <property type="entry name" value="Autotransporte_beta_dom_sf"/>
</dbReference>
<keyword evidence="1" id="KW-0732">Signal</keyword>
<name>A8IFS9_AZOC5</name>
<dbReference type="InterPro" id="IPR011050">
    <property type="entry name" value="Pectin_lyase_fold/virulence"/>
</dbReference>
<proteinExistence type="predicted"/>
<reference evidence="3 4" key="3">
    <citation type="journal article" date="2008" name="BMC Genomics">
        <title>The genome of the versatile nitrogen fixer Azorhizobium caulinodans ORS571.</title>
        <authorList>
            <person name="Lee KB."/>
            <person name="Backer P.D."/>
            <person name="Aono T."/>
            <person name="Liu CT."/>
            <person name="Suzuki S."/>
            <person name="Suzuki T."/>
            <person name="Kaneko T."/>
            <person name="Yamada M."/>
            <person name="Tabata S."/>
            <person name="Kupfer D.M."/>
            <person name="Najar F.Z."/>
            <person name="Wiley G.B."/>
            <person name="Roe B."/>
            <person name="Binnewies T.T."/>
            <person name="Ussery D.W."/>
            <person name="D'Haeze W."/>
            <person name="Herder J.D."/>
            <person name="Gevers D."/>
            <person name="Vereecke D."/>
            <person name="Holsters M."/>
            <person name="Oyaizu H."/>
        </authorList>
    </citation>
    <scope>NUCLEOTIDE SEQUENCE [LARGE SCALE GENOMIC DNA]</scope>
    <source>
        <strain evidence="4">ATCC 43989 / DSM 5975 / JCM 20966 / LMG 6465 / NBRC 14845 / NCIMB 13405 / ORS 571</strain>
    </source>
</reference>
<accession>A8IFS9</accession>
<evidence type="ECO:0000313" key="4">
    <source>
        <dbReference type="Proteomes" id="UP000000270"/>
    </source>
</evidence>
<feature type="signal peptide" evidence="1">
    <location>
        <begin position="1"/>
        <end position="49"/>
    </location>
</feature>
<keyword evidence="4" id="KW-1185">Reference proteome</keyword>
<reference evidence="3 4" key="1">
    <citation type="journal article" date="2007" name="Appl. Environ. Microbiol.">
        <title>Rhizobial factors required for stem nodule maturation and maintenance in Sesbania rostrata-Azorhizobium caulinodans ORS571 symbiosis.</title>
        <authorList>
            <person name="Suzuki S."/>
            <person name="Aono T."/>
            <person name="Lee KB."/>
            <person name="Suzuki T."/>
            <person name="Liu CT."/>
            <person name="Miwa H."/>
            <person name="Wakao S."/>
            <person name="Iki T."/>
            <person name="Oyaizu H."/>
        </authorList>
    </citation>
    <scope>NUCLEOTIDE SEQUENCE [LARGE SCALE GENOMIC DNA]</scope>
    <source>
        <strain evidence="4">ATCC 43989 / DSM 5975 / JCM 20966 / LMG 6465 / NBRC 14845 / NCIMB 13405 / ORS 571</strain>
    </source>
</reference>
<gene>
    <name evidence="3" type="ordered locus">AZC_3647</name>
</gene>
<dbReference type="KEGG" id="azc:AZC_3647"/>
<dbReference type="Pfam" id="PF03797">
    <property type="entry name" value="Autotransporter"/>
    <property type="match status" value="1"/>
</dbReference>
<evidence type="ECO:0000313" key="3">
    <source>
        <dbReference type="EMBL" id="BAF89645.1"/>
    </source>
</evidence>
<reference evidence="3 4" key="4">
    <citation type="journal article" date="2009" name="Appl. Environ. Microbiol.">
        <title>Comparative genome-wide transcriptional profiling of Azorhizobium caulinodans ORS571 grown under free-living and symbiotic conditions.</title>
        <authorList>
            <person name="Tsukada S."/>
            <person name="Aono T."/>
            <person name="Akiba N."/>
            <person name="Lee KB."/>
            <person name="Liu CT."/>
            <person name="Toyazaki H."/>
            <person name="Oyaizu H."/>
        </authorList>
    </citation>
    <scope>NUCLEOTIDE SEQUENCE [LARGE SCALE GENOMIC DNA]</scope>
    <source>
        <strain evidence="4">ATCC 43989 / DSM 5975 / JCM 20966 / LMG 6465 / NBRC 14845 / NCIMB 13405 / ORS 571</strain>
    </source>
</reference>